<protein>
    <recommendedName>
        <fullName evidence="4">Secreted protein</fullName>
    </recommendedName>
</protein>
<feature type="signal peptide" evidence="1">
    <location>
        <begin position="1"/>
        <end position="21"/>
    </location>
</feature>
<evidence type="ECO:0000256" key="1">
    <source>
        <dbReference type="SAM" id="SignalP"/>
    </source>
</evidence>
<keyword evidence="3" id="KW-1185">Reference proteome</keyword>
<dbReference type="RefSeq" id="WP_145311138.1">
    <property type="nucleotide sequence ID" value="NZ_CP037452.1"/>
</dbReference>
<sequence precursor="true">MKRFFCLSLCALMLLSSTADAKKKYWKRARHCAPPCVTYAPAPCAPKGTPCSCALHDFGTFWIGEKHLSSDCTEPEPILLTGSGYSYGICQNGTCTGGNCIDTSRPKLKNEDPKPIINEPIHYKCTPIFDSRYSKCKKYDPRFIKIMVKKGEEEQKEIIVKLFAIEIDFNKIFVDYNSGALPHGDVDQLVWNYKLEDPRIIFVGFEATEVPPDQVEPDPFELKFPNNKREAIVQGLIDPKDPTKVKSGIILLAP</sequence>
<dbReference type="Proteomes" id="UP000318313">
    <property type="component" value="Chromosome"/>
</dbReference>
<keyword evidence="1" id="KW-0732">Signal</keyword>
<dbReference type="EMBL" id="CP037452">
    <property type="protein sequence ID" value="QDV51744.1"/>
    <property type="molecule type" value="Genomic_DNA"/>
</dbReference>
<dbReference type="AlphaFoldDB" id="A0A518IF82"/>
<evidence type="ECO:0008006" key="4">
    <source>
        <dbReference type="Google" id="ProtNLM"/>
    </source>
</evidence>
<accession>A0A518IF82</accession>
<proteinExistence type="predicted"/>
<gene>
    <name evidence="2" type="ORF">Enr17x_38020</name>
</gene>
<name>A0A518IF82_9PLAN</name>
<feature type="chain" id="PRO_5021754406" description="Secreted protein" evidence="1">
    <location>
        <begin position="22"/>
        <end position="254"/>
    </location>
</feature>
<reference evidence="2 3" key="1">
    <citation type="submission" date="2019-03" db="EMBL/GenBank/DDBJ databases">
        <title>Deep-cultivation of Planctomycetes and their phenomic and genomic characterization uncovers novel biology.</title>
        <authorList>
            <person name="Wiegand S."/>
            <person name="Jogler M."/>
            <person name="Boedeker C."/>
            <person name="Pinto D."/>
            <person name="Vollmers J."/>
            <person name="Rivas-Marin E."/>
            <person name="Kohn T."/>
            <person name="Peeters S.H."/>
            <person name="Heuer A."/>
            <person name="Rast P."/>
            <person name="Oberbeckmann S."/>
            <person name="Bunk B."/>
            <person name="Jeske O."/>
            <person name="Meyerdierks A."/>
            <person name="Storesund J.E."/>
            <person name="Kallscheuer N."/>
            <person name="Luecker S."/>
            <person name="Lage O.M."/>
            <person name="Pohl T."/>
            <person name="Merkel B.J."/>
            <person name="Hornburger P."/>
            <person name="Mueller R.-W."/>
            <person name="Bruemmer F."/>
            <person name="Labrenz M."/>
            <person name="Spormann A.M."/>
            <person name="Op den Camp H."/>
            <person name="Overmann J."/>
            <person name="Amann R."/>
            <person name="Jetten M.S.M."/>
            <person name="Mascher T."/>
            <person name="Medema M.H."/>
            <person name="Devos D.P."/>
            <person name="Kaster A.-K."/>
            <person name="Ovreas L."/>
            <person name="Rohde M."/>
            <person name="Galperin M.Y."/>
            <person name="Jogler C."/>
        </authorList>
    </citation>
    <scope>NUCLEOTIDE SEQUENCE [LARGE SCALE GENOMIC DNA]</scope>
    <source>
        <strain evidence="2 3">Enr17</strain>
    </source>
</reference>
<evidence type="ECO:0000313" key="3">
    <source>
        <dbReference type="Proteomes" id="UP000318313"/>
    </source>
</evidence>
<evidence type="ECO:0000313" key="2">
    <source>
        <dbReference type="EMBL" id="QDV51744.1"/>
    </source>
</evidence>
<organism evidence="2 3">
    <name type="scientific">Gimesia fumaroli</name>
    <dbReference type="NCBI Taxonomy" id="2527976"/>
    <lineage>
        <taxon>Bacteria</taxon>
        <taxon>Pseudomonadati</taxon>
        <taxon>Planctomycetota</taxon>
        <taxon>Planctomycetia</taxon>
        <taxon>Planctomycetales</taxon>
        <taxon>Planctomycetaceae</taxon>
        <taxon>Gimesia</taxon>
    </lineage>
</organism>
<dbReference type="OrthoDB" id="9943345at2"/>
<dbReference type="KEGG" id="gfm:Enr17x_38020"/>